<dbReference type="EMBL" id="CAJVQC010087602">
    <property type="protein sequence ID" value="CAG8823483.1"/>
    <property type="molecule type" value="Genomic_DNA"/>
</dbReference>
<proteinExistence type="predicted"/>
<dbReference type="Proteomes" id="UP000789920">
    <property type="component" value="Unassembled WGS sequence"/>
</dbReference>
<name>A0ACA9S3L0_9GLOM</name>
<keyword evidence="2" id="KW-1185">Reference proteome</keyword>
<protein>
    <submittedName>
        <fullName evidence="1">2359_t:CDS:1</fullName>
    </submittedName>
</protein>
<sequence length="44" mass="4896">SFSVSFGGIGNTILYIIYENWKNQNDNSLANSDCSTILVKIIIE</sequence>
<evidence type="ECO:0000313" key="2">
    <source>
        <dbReference type="Proteomes" id="UP000789920"/>
    </source>
</evidence>
<organism evidence="1 2">
    <name type="scientific">Racocetra persica</name>
    <dbReference type="NCBI Taxonomy" id="160502"/>
    <lineage>
        <taxon>Eukaryota</taxon>
        <taxon>Fungi</taxon>
        <taxon>Fungi incertae sedis</taxon>
        <taxon>Mucoromycota</taxon>
        <taxon>Glomeromycotina</taxon>
        <taxon>Glomeromycetes</taxon>
        <taxon>Diversisporales</taxon>
        <taxon>Gigasporaceae</taxon>
        <taxon>Racocetra</taxon>
    </lineage>
</organism>
<reference evidence="1" key="1">
    <citation type="submission" date="2021-06" db="EMBL/GenBank/DDBJ databases">
        <authorList>
            <person name="Kallberg Y."/>
            <person name="Tangrot J."/>
            <person name="Rosling A."/>
        </authorList>
    </citation>
    <scope>NUCLEOTIDE SEQUENCE</scope>
    <source>
        <strain evidence="1">MA461A</strain>
    </source>
</reference>
<feature type="non-terminal residue" evidence="1">
    <location>
        <position position="1"/>
    </location>
</feature>
<evidence type="ECO:0000313" key="1">
    <source>
        <dbReference type="EMBL" id="CAG8823483.1"/>
    </source>
</evidence>
<comment type="caution">
    <text evidence="1">The sequence shown here is derived from an EMBL/GenBank/DDBJ whole genome shotgun (WGS) entry which is preliminary data.</text>
</comment>
<feature type="non-terminal residue" evidence="1">
    <location>
        <position position="44"/>
    </location>
</feature>
<accession>A0ACA9S3L0</accession>
<gene>
    <name evidence="1" type="ORF">RPERSI_LOCUS26028</name>
</gene>